<feature type="transmembrane region" description="Helical" evidence="7">
    <location>
        <begin position="175"/>
        <end position="201"/>
    </location>
</feature>
<gene>
    <name evidence="10" type="ORF">D0U04_24110</name>
    <name evidence="9" type="ORF">DJ93_3068</name>
</gene>
<evidence type="ECO:0000313" key="11">
    <source>
        <dbReference type="Proteomes" id="UP000029389"/>
    </source>
</evidence>
<evidence type="ECO:0000256" key="4">
    <source>
        <dbReference type="ARBA" id="ARBA00022692"/>
    </source>
</evidence>
<comment type="similarity">
    <text evidence="7">Belongs to the binding-protein-dependent transport system permease family.</text>
</comment>
<evidence type="ECO:0000256" key="3">
    <source>
        <dbReference type="ARBA" id="ARBA00022475"/>
    </source>
</evidence>
<dbReference type="InterPro" id="IPR000515">
    <property type="entry name" value="MetI-like"/>
</dbReference>
<dbReference type="PROSITE" id="PS50928">
    <property type="entry name" value="ABC_TM1"/>
    <property type="match status" value="1"/>
</dbReference>
<dbReference type="Gene3D" id="1.10.3720.10">
    <property type="entry name" value="MetI-like"/>
    <property type="match status" value="1"/>
</dbReference>
<dbReference type="CDD" id="cd06261">
    <property type="entry name" value="TM_PBP2"/>
    <property type="match status" value="1"/>
</dbReference>
<dbReference type="GO" id="GO:0055085">
    <property type="term" value="P:transmembrane transport"/>
    <property type="evidence" value="ECO:0007669"/>
    <property type="project" value="InterPro"/>
</dbReference>
<feature type="transmembrane region" description="Helical" evidence="7">
    <location>
        <begin position="104"/>
        <end position="126"/>
    </location>
</feature>
<feature type="transmembrane region" description="Helical" evidence="7">
    <location>
        <begin position="73"/>
        <end position="97"/>
    </location>
</feature>
<evidence type="ECO:0000313" key="9">
    <source>
        <dbReference type="EMBL" id="KFN01555.1"/>
    </source>
</evidence>
<evidence type="ECO:0000256" key="1">
    <source>
        <dbReference type="ARBA" id="ARBA00004651"/>
    </source>
</evidence>
<keyword evidence="3" id="KW-1003">Cell membrane</keyword>
<accession>A0A090YT25</accession>
<feature type="transmembrane region" description="Helical" evidence="7">
    <location>
        <begin position="12"/>
        <end position="35"/>
    </location>
</feature>
<keyword evidence="4 7" id="KW-0812">Transmembrane</keyword>
<sequence>MIVKKWKQNVLLYTLLIISAVMVFFPVLYAFLISFMTPEDIQMRRILPTQFTFDNFVNIFQKVPLLSYLYNSLIVSTVVMLGQLIVSSLAAYAFVFLHFKGRNFIFFLFISTMLIPWEATMVPNFLTIQNFGWINSFAGMTVPFFATAFGIFLLRQHFMTLPNELKEAAFIEGIGNVRFLFSVVIPYCKTSFITLGVYSFLTTWNMYLWPLLVTTDEKVRTVQIGVKQLQSQEVATDWGSVMAGVTVIVIPTLILLFLGQKQLQQGLTKGAIK</sequence>
<dbReference type="EMBL" id="QVOD01000043">
    <property type="protein sequence ID" value="RFT63853.1"/>
    <property type="molecule type" value="Genomic_DNA"/>
</dbReference>
<dbReference type="STRING" id="1405.B7492_03185"/>
<dbReference type="PANTHER" id="PTHR43744">
    <property type="entry name" value="ABC TRANSPORTER PERMEASE PROTEIN MG189-RELATED-RELATED"/>
    <property type="match status" value="1"/>
</dbReference>
<dbReference type="SUPFAM" id="SSF161098">
    <property type="entry name" value="MetI-like"/>
    <property type="match status" value="1"/>
</dbReference>
<name>A0A090YT25_9BACI</name>
<dbReference type="Pfam" id="PF00528">
    <property type="entry name" value="BPD_transp_1"/>
    <property type="match status" value="1"/>
</dbReference>
<evidence type="ECO:0000256" key="6">
    <source>
        <dbReference type="ARBA" id="ARBA00023136"/>
    </source>
</evidence>
<feature type="transmembrane region" description="Helical" evidence="7">
    <location>
        <begin position="132"/>
        <end position="154"/>
    </location>
</feature>
<dbReference type="GO" id="GO:0005886">
    <property type="term" value="C:plasma membrane"/>
    <property type="evidence" value="ECO:0007669"/>
    <property type="project" value="UniProtKB-SubCell"/>
</dbReference>
<organism evidence="9 11">
    <name type="scientific">Bacillus clarus</name>
    <dbReference type="NCBI Taxonomy" id="2338372"/>
    <lineage>
        <taxon>Bacteria</taxon>
        <taxon>Bacillati</taxon>
        <taxon>Bacillota</taxon>
        <taxon>Bacilli</taxon>
        <taxon>Bacillales</taxon>
        <taxon>Bacillaceae</taxon>
        <taxon>Bacillus</taxon>
        <taxon>Bacillus cereus group</taxon>
    </lineage>
</organism>
<dbReference type="Proteomes" id="UP000264294">
    <property type="component" value="Unassembled WGS sequence"/>
</dbReference>
<protein>
    <submittedName>
        <fullName evidence="9">Binding--dependent transport system inner membrane component family protein</fullName>
    </submittedName>
    <submittedName>
        <fullName evidence="10">Carbohydrate ABC transporter permease</fullName>
    </submittedName>
</protein>
<evidence type="ECO:0000313" key="10">
    <source>
        <dbReference type="EMBL" id="RFT63853.1"/>
    </source>
</evidence>
<reference evidence="9 11" key="1">
    <citation type="submission" date="2014-04" db="EMBL/GenBank/DDBJ databases">
        <authorList>
            <person name="Bishop-Lilly K.A."/>
            <person name="Broomall S.M."/>
            <person name="Chain P.S."/>
            <person name="Chertkov O."/>
            <person name="Coyne S.R."/>
            <person name="Daligault H.E."/>
            <person name="Davenport K.W."/>
            <person name="Erkkila T."/>
            <person name="Frey K.G."/>
            <person name="Gibbons H.S."/>
            <person name="Gu W."/>
            <person name="Jaissle J."/>
            <person name="Johnson S.L."/>
            <person name="Koroleva G.I."/>
            <person name="Ladner J.T."/>
            <person name="Lo C.-C."/>
            <person name="Minogue T.D."/>
            <person name="Munk C."/>
            <person name="Palacios G.F."/>
            <person name="Redden C.L."/>
            <person name="Rosenzweig C.N."/>
            <person name="Scholz M.B."/>
            <person name="Teshima H."/>
            <person name="Xu Y."/>
        </authorList>
    </citation>
    <scope>NUCLEOTIDE SEQUENCE [LARGE SCALE GENOMIC DNA]</scope>
    <source>
        <strain evidence="9 11">BHP</strain>
    </source>
</reference>
<dbReference type="AlphaFoldDB" id="A0A090YT25"/>
<comment type="caution">
    <text evidence="9">The sequence shown here is derived from an EMBL/GenBank/DDBJ whole genome shotgun (WGS) entry which is preliminary data.</text>
</comment>
<comment type="subcellular location">
    <subcellularLocation>
        <location evidence="1 7">Cell membrane</location>
        <topology evidence="1 7">Multi-pass membrane protein</topology>
    </subcellularLocation>
</comment>
<evidence type="ECO:0000256" key="7">
    <source>
        <dbReference type="RuleBase" id="RU363032"/>
    </source>
</evidence>
<evidence type="ECO:0000256" key="5">
    <source>
        <dbReference type="ARBA" id="ARBA00022989"/>
    </source>
</evidence>
<keyword evidence="12" id="KW-1185">Reference proteome</keyword>
<keyword evidence="6 7" id="KW-0472">Membrane</keyword>
<dbReference type="InterPro" id="IPR035906">
    <property type="entry name" value="MetI-like_sf"/>
</dbReference>
<dbReference type="PANTHER" id="PTHR43744:SF8">
    <property type="entry name" value="SN-GLYCEROL-3-PHOSPHATE TRANSPORT SYSTEM PERMEASE PROTEIN UGPE"/>
    <property type="match status" value="1"/>
</dbReference>
<evidence type="ECO:0000259" key="8">
    <source>
        <dbReference type="PROSITE" id="PS50928"/>
    </source>
</evidence>
<dbReference type="PATRIC" id="fig|1405.8.peg.3173"/>
<dbReference type="eggNOG" id="COG0395">
    <property type="taxonomic scope" value="Bacteria"/>
</dbReference>
<feature type="transmembrane region" description="Helical" evidence="7">
    <location>
        <begin position="238"/>
        <end position="259"/>
    </location>
</feature>
<evidence type="ECO:0000256" key="2">
    <source>
        <dbReference type="ARBA" id="ARBA00022448"/>
    </source>
</evidence>
<feature type="domain" description="ABC transmembrane type-1" evidence="8">
    <location>
        <begin position="69"/>
        <end position="259"/>
    </location>
</feature>
<keyword evidence="2 7" id="KW-0813">Transport</keyword>
<reference evidence="10 12" key="2">
    <citation type="submission" date="2018-08" db="EMBL/GenBank/DDBJ databases">
        <title>Bacillus clarus sp. nov. strain PS00077A.</title>
        <authorList>
            <person name="Mendez Acevedo M."/>
            <person name="Carroll L."/>
            <person name="Mukherjee M."/>
            <person name="Wiedmann M."/>
            <person name="Kovac J."/>
        </authorList>
    </citation>
    <scope>NUCLEOTIDE SEQUENCE [LARGE SCALE GENOMIC DNA]</scope>
    <source>
        <strain evidence="10 12">PS00077A</strain>
    </source>
</reference>
<dbReference type="RefSeq" id="WP_042981804.1">
    <property type="nucleotide sequence ID" value="NZ_JMQC01000008.1"/>
</dbReference>
<evidence type="ECO:0000313" key="12">
    <source>
        <dbReference type="Proteomes" id="UP000264294"/>
    </source>
</evidence>
<proteinExistence type="inferred from homology"/>
<dbReference type="Proteomes" id="UP000029389">
    <property type="component" value="Unassembled WGS sequence"/>
</dbReference>
<dbReference type="EMBL" id="JMQC01000008">
    <property type="protein sequence ID" value="KFN01555.1"/>
    <property type="molecule type" value="Genomic_DNA"/>
</dbReference>
<keyword evidence="5 7" id="KW-1133">Transmembrane helix</keyword>